<accession>A0A3A6TJT7</accession>
<feature type="transmembrane region" description="Helical" evidence="1">
    <location>
        <begin position="44"/>
        <end position="63"/>
    </location>
</feature>
<reference evidence="2 3" key="1">
    <citation type="submission" date="2018-09" db="EMBL/GenBank/DDBJ databases">
        <title>Phylogeny of the Shewanellaceae, and recommendation for two new genera, Pseudoshewanella and Parashewanella.</title>
        <authorList>
            <person name="Wang G."/>
        </authorList>
    </citation>
    <scope>NUCLEOTIDE SEQUENCE [LARGE SCALE GENOMIC DNA]</scope>
    <source>
        <strain evidence="2 3">KCTC 22492</strain>
    </source>
</reference>
<gene>
    <name evidence="2" type="ORF">D5R81_19945</name>
</gene>
<sequence length="140" mass="15794">MKVNFKHHIQTIPLTLCAAFFYSNFVFYAIGISSAISRSPTEKAIYDIIFIFLSAIIPMLALLSKDKSISYLKIIIMLVFFMHFQGAIHSTPFDIKGGFYFYKNVTMGDISASPALLSIFLSPLLISKLIEHYKKGILDV</sequence>
<keyword evidence="1" id="KW-0812">Transmembrane</keyword>
<proteinExistence type="predicted"/>
<keyword evidence="1" id="KW-1133">Transmembrane helix</keyword>
<feature type="transmembrane region" description="Helical" evidence="1">
    <location>
        <begin position="12"/>
        <end position="32"/>
    </location>
</feature>
<dbReference type="RefSeq" id="WP_121855301.1">
    <property type="nucleotide sequence ID" value="NZ_CP037952.1"/>
</dbReference>
<dbReference type="AlphaFoldDB" id="A0A3A6TJT7"/>
<comment type="caution">
    <text evidence="2">The sequence shown here is derived from an EMBL/GenBank/DDBJ whole genome shotgun (WGS) entry which is preliminary data.</text>
</comment>
<dbReference type="Proteomes" id="UP000273022">
    <property type="component" value="Unassembled WGS sequence"/>
</dbReference>
<evidence type="ECO:0000313" key="3">
    <source>
        <dbReference type="Proteomes" id="UP000273022"/>
    </source>
</evidence>
<organism evidence="2 3">
    <name type="scientific">Parashewanella spongiae</name>
    <dbReference type="NCBI Taxonomy" id="342950"/>
    <lineage>
        <taxon>Bacteria</taxon>
        <taxon>Pseudomonadati</taxon>
        <taxon>Pseudomonadota</taxon>
        <taxon>Gammaproteobacteria</taxon>
        <taxon>Alteromonadales</taxon>
        <taxon>Shewanellaceae</taxon>
        <taxon>Parashewanella</taxon>
    </lineage>
</organism>
<feature type="transmembrane region" description="Helical" evidence="1">
    <location>
        <begin position="70"/>
        <end position="90"/>
    </location>
</feature>
<dbReference type="EMBL" id="QYYH01000267">
    <property type="protein sequence ID" value="RJY01523.1"/>
    <property type="molecule type" value="Genomic_DNA"/>
</dbReference>
<protein>
    <submittedName>
        <fullName evidence="2">Uncharacterized protein</fullName>
    </submittedName>
</protein>
<evidence type="ECO:0000313" key="2">
    <source>
        <dbReference type="EMBL" id="RJY01523.1"/>
    </source>
</evidence>
<keyword evidence="1" id="KW-0472">Membrane</keyword>
<feature type="transmembrane region" description="Helical" evidence="1">
    <location>
        <begin position="110"/>
        <end position="130"/>
    </location>
</feature>
<name>A0A3A6TJT7_9GAMM</name>
<evidence type="ECO:0000256" key="1">
    <source>
        <dbReference type="SAM" id="Phobius"/>
    </source>
</evidence>
<keyword evidence="3" id="KW-1185">Reference proteome</keyword>